<name>A0A068Y6P0_ECHMU</name>
<protein>
    <submittedName>
        <fullName evidence="3">Uncharacterized protein</fullName>
    </submittedName>
</protein>
<evidence type="ECO:0000256" key="2">
    <source>
        <dbReference type="SAM" id="Phobius"/>
    </source>
</evidence>
<evidence type="ECO:0000256" key="1">
    <source>
        <dbReference type="SAM" id="MobiDB-lite"/>
    </source>
</evidence>
<feature type="compositionally biased region" description="Pro residues" evidence="1">
    <location>
        <begin position="307"/>
        <end position="320"/>
    </location>
</feature>
<evidence type="ECO:0000313" key="3">
    <source>
        <dbReference type="EMBL" id="CDS40204.1"/>
    </source>
</evidence>
<dbReference type="OrthoDB" id="6263859at2759"/>
<proteinExistence type="predicted"/>
<keyword evidence="2" id="KW-0812">Transmembrane</keyword>
<organism evidence="3 4">
    <name type="scientific">Echinococcus multilocularis</name>
    <name type="common">Fox tapeworm</name>
    <dbReference type="NCBI Taxonomy" id="6211"/>
    <lineage>
        <taxon>Eukaryota</taxon>
        <taxon>Metazoa</taxon>
        <taxon>Spiralia</taxon>
        <taxon>Lophotrochozoa</taxon>
        <taxon>Platyhelminthes</taxon>
        <taxon>Cestoda</taxon>
        <taxon>Eucestoda</taxon>
        <taxon>Cyclophyllidea</taxon>
        <taxon>Taeniidae</taxon>
        <taxon>Echinococcus</taxon>
    </lineage>
</organism>
<keyword evidence="2" id="KW-0472">Membrane</keyword>
<sequence>MNAIASVFLEMSPRLWCFVLSYATFTYAMSILVYNVLRNRKPAKQLEDVTSSNCSNTVTYKAASTTYPACEYKKAKKPDYRSRSALHECIGSNAKFSFISAFTNNQTVYNHYTALVFGIGSVCAEAELTSIPGTLRERDGWNWKKSHVGTTIWHNLATFEPLPQWEVDVVCVLLPVKEISSNYTVIGRNKRRTQMPLEVVRNFARITKFKQREGDALIDRLVSIDQSLGDLIDEIMGLVGFWRWARGSEVQGDSKQLSTVEVACMTENAGGRKGAGDGHASPCHCDFCFCPISLDLRTFADSTPAAPHLPPPPPPPPPPALTWKTNILNQKEALKSKKIFVLPPKAIRISDIVKEFKSGALKLRPMHTIRGRTEPSASEGSREEESGESEDATTVGEPSVSRTRDTTPAFGQHLLRPTPWRRLE</sequence>
<reference evidence="3" key="1">
    <citation type="journal article" date="2013" name="Nature">
        <title>The genomes of four tapeworm species reveal adaptations to parasitism.</title>
        <authorList>
            <person name="Tsai I.J."/>
            <person name="Zarowiecki M."/>
            <person name="Holroyd N."/>
            <person name="Garciarrubio A."/>
            <person name="Sanchez-Flores A."/>
            <person name="Brooks K.L."/>
            <person name="Tracey A."/>
            <person name="Bobes R.J."/>
            <person name="Fragoso G."/>
            <person name="Sciutto E."/>
            <person name="Aslett M."/>
            <person name="Beasley H."/>
            <person name="Bennett H.M."/>
            <person name="Cai J."/>
            <person name="Camicia F."/>
            <person name="Clark R."/>
            <person name="Cucher M."/>
            <person name="De Silva N."/>
            <person name="Day T.A."/>
            <person name="Deplazes P."/>
            <person name="Estrada K."/>
            <person name="Fernandez C."/>
            <person name="Holland P.W."/>
            <person name="Hou J."/>
            <person name="Hu S."/>
            <person name="Huckvale T."/>
            <person name="Hung S.S."/>
            <person name="Kamenetzky L."/>
            <person name="Keane J.A."/>
            <person name="Kiss F."/>
            <person name="Koziol U."/>
            <person name="Lambert O."/>
            <person name="Liu K."/>
            <person name="Luo X."/>
            <person name="Luo Y."/>
            <person name="Macchiaroli N."/>
            <person name="Nichol S."/>
            <person name="Paps J."/>
            <person name="Parkinson J."/>
            <person name="Pouchkina-Stantcheva N."/>
            <person name="Riddiford N."/>
            <person name="Rosenzvit M."/>
            <person name="Salinas G."/>
            <person name="Wasmuth J.D."/>
            <person name="Zamanian M."/>
            <person name="Zheng Y."/>
            <person name="Cai X."/>
            <person name="Soberon X."/>
            <person name="Olson P.D."/>
            <person name="Laclette J.P."/>
            <person name="Brehm K."/>
            <person name="Berriman M."/>
            <person name="Garciarrubio A."/>
            <person name="Bobes R.J."/>
            <person name="Fragoso G."/>
            <person name="Sanchez-Flores A."/>
            <person name="Estrada K."/>
            <person name="Cevallos M.A."/>
            <person name="Morett E."/>
            <person name="Gonzalez V."/>
            <person name="Portillo T."/>
            <person name="Ochoa-Leyva A."/>
            <person name="Jose M.V."/>
            <person name="Sciutto E."/>
            <person name="Landa A."/>
            <person name="Jimenez L."/>
            <person name="Valdes V."/>
            <person name="Carrero J.C."/>
            <person name="Larralde C."/>
            <person name="Morales-Montor J."/>
            <person name="Limon-Lason J."/>
            <person name="Soberon X."/>
            <person name="Laclette J.P."/>
        </authorList>
    </citation>
    <scope>NUCLEOTIDE SEQUENCE [LARGE SCALE GENOMIC DNA]</scope>
</reference>
<dbReference type="OMA" id="CMTENAG"/>
<gene>
    <name evidence="3" type="ORF">EmuJ_000777000</name>
</gene>
<keyword evidence="4" id="KW-1185">Reference proteome</keyword>
<feature type="region of interest" description="Disordered" evidence="1">
    <location>
        <begin position="301"/>
        <end position="323"/>
    </location>
</feature>
<dbReference type="EMBL" id="LN902841">
    <property type="protein sequence ID" value="CDS40204.1"/>
    <property type="molecule type" value="Genomic_DNA"/>
</dbReference>
<feature type="transmembrane region" description="Helical" evidence="2">
    <location>
        <begin position="15"/>
        <end position="37"/>
    </location>
</feature>
<feature type="region of interest" description="Disordered" evidence="1">
    <location>
        <begin position="366"/>
        <end position="424"/>
    </location>
</feature>
<keyword evidence="2" id="KW-1133">Transmembrane helix</keyword>
<dbReference type="Proteomes" id="UP000017246">
    <property type="component" value="Unassembled WGS sequence"/>
</dbReference>
<dbReference type="AlphaFoldDB" id="A0A068Y6P0"/>
<accession>A0A068Y6P0</accession>
<reference evidence="3" key="2">
    <citation type="submission" date="2015-11" db="EMBL/GenBank/DDBJ databases">
        <authorList>
            <person name="Zhang Y."/>
            <person name="Guo Z."/>
        </authorList>
    </citation>
    <scope>NUCLEOTIDE SEQUENCE</scope>
</reference>
<evidence type="ECO:0000313" key="4">
    <source>
        <dbReference type="Proteomes" id="UP000017246"/>
    </source>
</evidence>